<dbReference type="GO" id="GO:0046872">
    <property type="term" value="F:metal ion binding"/>
    <property type="evidence" value="ECO:0007669"/>
    <property type="project" value="UniProtKB-KW"/>
</dbReference>
<dbReference type="InterPro" id="IPR009056">
    <property type="entry name" value="Cyt_c-like_dom"/>
</dbReference>
<name>A0A1G9KEC0_9GAMM</name>
<sequence length="238" mass="25134">MKLVYGVILALIALAAGGVAFVYSGVYDVAASDEHTPLGEWVIHTTMHNSIESQASDVTVPDLDGRDMVAQGARAYDALCAACHLKPGLEETALRAGLNPMPPALTQPIHWGPAAQFWIVKHGIKMTGMPAWGATHEDGELWEIVAFLQQLPELSEQEYAALVNPGDSPSGERAGEGHARNDGHDHTHGDMSGMMGDSSKQAAASHSDMDGMDSSISGAAQETGKKGSSDHYADGHTH</sequence>
<evidence type="ECO:0000256" key="5">
    <source>
        <dbReference type="SAM" id="MobiDB-lite"/>
    </source>
</evidence>
<protein>
    <submittedName>
        <fullName evidence="7">Cytochrome C oxidase, cbb3-type, subunit III</fullName>
    </submittedName>
</protein>
<evidence type="ECO:0000313" key="8">
    <source>
        <dbReference type="Proteomes" id="UP000198654"/>
    </source>
</evidence>
<feature type="compositionally biased region" description="Low complexity" evidence="5">
    <location>
        <begin position="202"/>
        <end position="219"/>
    </location>
</feature>
<dbReference type="Gene3D" id="1.10.760.10">
    <property type="entry name" value="Cytochrome c-like domain"/>
    <property type="match status" value="1"/>
</dbReference>
<evidence type="ECO:0000256" key="3">
    <source>
        <dbReference type="ARBA" id="ARBA00023004"/>
    </source>
</evidence>
<evidence type="ECO:0000256" key="1">
    <source>
        <dbReference type="ARBA" id="ARBA00022617"/>
    </source>
</evidence>
<proteinExistence type="predicted"/>
<dbReference type="OrthoDB" id="9765171at2"/>
<dbReference type="RefSeq" id="WP_089727623.1">
    <property type="nucleotide sequence ID" value="NZ_FNGI01000004.1"/>
</dbReference>
<feature type="compositionally biased region" description="Basic and acidic residues" evidence="5">
    <location>
        <begin position="223"/>
        <end position="238"/>
    </location>
</feature>
<dbReference type="Pfam" id="PF13442">
    <property type="entry name" value="Cytochrome_CBB3"/>
    <property type="match status" value="1"/>
</dbReference>
<feature type="domain" description="Cytochrome c" evidence="6">
    <location>
        <begin position="67"/>
        <end position="152"/>
    </location>
</feature>
<gene>
    <name evidence="7" type="ORF">SAMN05661010_01753</name>
</gene>
<dbReference type="GO" id="GO:0020037">
    <property type="term" value="F:heme binding"/>
    <property type="evidence" value="ECO:0007669"/>
    <property type="project" value="InterPro"/>
</dbReference>
<keyword evidence="1 4" id="KW-0349">Heme</keyword>
<organism evidence="7 8">
    <name type="scientific">Modicisalibacter muralis</name>
    <dbReference type="NCBI Taxonomy" id="119000"/>
    <lineage>
        <taxon>Bacteria</taxon>
        <taxon>Pseudomonadati</taxon>
        <taxon>Pseudomonadota</taxon>
        <taxon>Gammaproteobacteria</taxon>
        <taxon>Oceanospirillales</taxon>
        <taxon>Halomonadaceae</taxon>
        <taxon>Modicisalibacter</taxon>
    </lineage>
</organism>
<evidence type="ECO:0000259" key="6">
    <source>
        <dbReference type="PROSITE" id="PS51007"/>
    </source>
</evidence>
<keyword evidence="3 4" id="KW-0408">Iron</keyword>
<dbReference type="EMBL" id="FNGI01000004">
    <property type="protein sequence ID" value="SDL48210.1"/>
    <property type="molecule type" value="Genomic_DNA"/>
</dbReference>
<evidence type="ECO:0000256" key="2">
    <source>
        <dbReference type="ARBA" id="ARBA00022723"/>
    </source>
</evidence>
<dbReference type="InterPro" id="IPR036909">
    <property type="entry name" value="Cyt_c-like_dom_sf"/>
</dbReference>
<dbReference type="SUPFAM" id="SSF46626">
    <property type="entry name" value="Cytochrome c"/>
    <property type="match status" value="1"/>
</dbReference>
<dbReference type="GO" id="GO:0009055">
    <property type="term" value="F:electron transfer activity"/>
    <property type="evidence" value="ECO:0007669"/>
    <property type="project" value="InterPro"/>
</dbReference>
<reference evidence="7 8" key="1">
    <citation type="submission" date="2016-10" db="EMBL/GenBank/DDBJ databases">
        <authorList>
            <person name="de Groot N.N."/>
        </authorList>
    </citation>
    <scope>NUCLEOTIDE SEQUENCE [LARGE SCALE GENOMIC DNA]</scope>
    <source>
        <strain evidence="7 8">DSM 14789</strain>
    </source>
</reference>
<dbReference type="Proteomes" id="UP000198654">
    <property type="component" value="Unassembled WGS sequence"/>
</dbReference>
<evidence type="ECO:0000313" key="7">
    <source>
        <dbReference type="EMBL" id="SDL48210.1"/>
    </source>
</evidence>
<keyword evidence="2 4" id="KW-0479">Metal-binding</keyword>
<dbReference type="PROSITE" id="PS51007">
    <property type="entry name" value="CYTC"/>
    <property type="match status" value="1"/>
</dbReference>
<feature type="region of interest" description="Disordered" evidence="5">
    <location>
        <begin position="162"/>
        <end position="238"/>
    </location>
</feature>
<dbReference type="STRING" id="119000.SAMN05661010_01753"/>
<evidence type="ECO:0000256" key="4">
    <source>
        <dbReference type="PROSITE-ProRule" id="PRU00433"/>
    </source>
</evidence>
<dbReference type="AlphaFoldDB" id="A0A1G9KEC0"/>
<keyword evidence="8" id="KW-1185">Reference proteome</keyword>
<feature type="compositionally biased region" description="Basic and acidic residues" evidence="5">
    <location>
        <begin position="173"/>
        <end position="189"/>
    </location>
</feature>
<accession>A0A1G9KEC0</accession>